<comment type="caution">
    <text evidence="4">The sequence shown here is derived from an EMBL/GenBank/DDBJ whole genome shotgun (WGS) entry which is preliminary data.</text>
</comment>
<comment type="subcellular location">
    <subcellularLocation>
        <location evidence="1">Cell outer membrane</location>
    </subcellularLocation>
</comment>
<sequence>MKSFRNRYTAGHMKPIKRYLLSTVMVCTAAATYAQRGEIESQTYEILKEKSIEFPKADRLLDKVQPAAAKTEQSKVNYRFNDVKMAPGSPTIVPSVAVSSDEKERKELPEPLNNYIKLGAGNFSRFLGEAFISSRTSEDMVATGEIKHLSAGTGPVDGKNSANSNSLFRVGAKYLGASFKLDGGIEYERKNYYFYGYQKQPEGVSVDRDSIRQTLNRFGVKLGLENTEPNSLIDYKVVTMLNTIKDRYSSSEVDWGTNLQTSLPVTEKIYAIFDADAYVSQRVDLDKTYNRNMFRVKPSFKYADELFSLTVGLNVVNETDNGLDVNRTRAFPVVDLDVAPFQGLHIKAGYNGDIVRNTLRSFLSENQWLGPNLLVANTIKNSDIYAGIKGEGNGLNYEAKVAFTGYKNFYFFNNSLSDTSKFSAIYDSGKTNVLTISGEAGYQVNDLFNTSVKASFNDYSVTNIEEPWHRPKFNFSWFNALTISKKLFITSELYTLSGMKGVNFRTGEVRKLKAIADLNLKIDYLLTRNFSAFVNINNIFGKEYERYMNYRQQGLNFVGGLSFSF</sequence>
<keyword evidence="2" id="KW-0472">Membrane</keyword>
<dbReference type="Gene3D" id="2.40.170.20">
    <property type="entry name" value="TonB-dependent receptor, beta-barrel domain"/>
    <property type="match status" value="1"/>
</dbReference>
<dbReference type="Proteomes" id="UP001501508">
    <property type="component" value="Unassembled WGS sequence"/>
</dbReference>
<keyword evidence="5" id="KW-1185">Reference proteome</keyword>
<evidence type="ECO:0000313" key="4">
    <source>
        <dbReference type="EMBL" id="GAA4432665.1"/>
    </source>
</evidence>
<evidence type="ECO:0000256" key="1">
    <source>
        <dbReference type="ARBA" id="ARBA00004442"/>
    </source>
</evidence>
<proteinExistence type="predicted"/>
<organism evidence="4 5">
    <name type="scientific">Ravibacter arvi</name>
    <dbReference type="NCBI Taxonomy" id="2051041"/>
    <lineage>
        <taxon>Bacteria</taxon>
        <taxon>Pseudomonadati</taxon>
        <taxon>Bacteroidota</taxon>
        <taxon>Cytophagia</taxon>
        <taxon>Cytophagales</taxon>
        <taxon>Spirosomataceae</taxon>
        <taxon>Ravibacter</taxon>
    </lineage>
</organism>
<keyword evidence="3" id="KW-0998">Cell outer membrane</keyword>
<gene>
    <name evidence="4" type="ORF">GCM10023091_05120</name>
</gene>
<dbReference type="EMBL" id="BAABEY010000002">
    <property type="protein sequence ID" value="GAA4432665.1"/>
    <property type="molecule type" value="Genomic_DNA"/>
</dbReference>
<evidence type="ECO:0000313" key="5">
    <source>
        <dbReference type="Proteomes" id="UP001501508"/>
    </source>
</evidence>
<evidence type="ECO:0008006" key="6">
    <source>
        <dbReference type="Google" id="ProtNLM"/>
    </source>
</evidence>
<evidence type="ECO:0000256" key="3">
    <source>
        <dbReference type="ARBA" id="ARBA00023237"/>
    </source>
</evidence>
<name>A0ABP8LPD9_9BACT</name>
<dbReference type="InterPro" id="IPR036942">
    <property type="entry name" value="Beta-barrel_TonB_sf"/>
</dbReference>
<protein>
    <recommendedName>
        <fullName evidence="6">TonB-dependent receptor</fullName>
    </recommendedName>
</protein>
<accession>A0ABP8LPD9</accession>
<evidence type="ECO:0000256" key="2">
    <source>
        <dbReference type="ARBA" id="ARBA00023136"/>
    </source>
</evidence>
<reference evidence="5" key="1">
    <citation type="journal article" date="2019" name="Int. J. Syst. Evol. Microbiol.">
        <title>The Global Catalogue of Microorganisms (GCM) 10K type strain sequencing project: providing services to taxonomists for standard genome sequencing and annotation.</title>
        <authorList>
            <consortium name="The Broad Institute Genomics Platform"/>
            <consortium name="The Broad Institute Genome Sequencing Center for Infectious Disease"/>
            <person name="Wu L."/>
            <person name="Ma J."/>
        </authorList>
    </citation>
    <scope>NUCLEOTIDE SEQUENCE [LARGE SCALE GENOMIC DNA]</scope>
    <source>
        <strain evidence="5">JCM 31920</strain>
    </source>
</reference>
<dbReference type="SUPFAM" id="SSF56935">
    <property type="entry name" value="Porins"/>
    <property type="match status" value="1"/>
</dbReference>